<reference evidence="5 6" key="1">
    <citation type="journal article" date="2021" name="Hortic Res">
        <title>Chromosome-scale assembly of the Dendrobium chrysotoxum genome enhances the understanding of orchid evolution.</title>
        <authorList>
            <person name="Zhang Y."/>
            <person name="Zhang G.Q."/>
            <person name="Zhang D."/>
            <person name="Liu X.D."/>
            <person name="Xu X.Y."/>
            <person name="Sun W.H."/>
            <person name="Yu X."/>
            <person name="Zhu X."/>
            <person name="Wang Z.W."/>
            <person name="Zhao X."/>
            <person name="Zhong W.Y."/>
            <person name="Chen H."/>
            <person name="Yin W.L."/>
            <person name="Huang T."/>
            <person name="Niu S.C."/>
            <person name="Liu Z.J."/>
        </authorList>
    </citation>
    <scope>NUCLEOTIDE SEQUENCE [LARGE SCALE GENOMIC DNA]</scope>
    <source>
        <strain evidence="5">Lindl</strain>
    </source>
</reference>
<evidence type="ECO:0000313" key="6">
    <source>
        <dbReference type="Proteomes" id="UP000775213"/>
    </source>
</evidence>
<organism evidence="5 6">
    <name type="scientific">Dendrobium chrysotoxum</name>
    <name type="common">Orchid</name>
    <dbReference type="NCBI Taxonomy" id="161865"/>
    <lineage>
        <taxon>Eukaryota</taxon>
        <taxon>Viridiplantae</taxon>
        <taxon>Streptophyta</taxon>
        <taxon>Embryophyta</taxon>
        <taxon>Tracheophyta</taxon>
        <taxon>Spermatophyta</taxon>
        <taxon>Magnoliopsida</taxon>
        <taxon>Liliopsida</taxon>
        <taxon>Asparagales</taxon>
        <taxon>Orchidaceae</taxon>
        <taxon>Epidendroideae</taxon>
        <taxon>Malaxideae</taxon>
        <taxon>Dendrobiinae</taxon>
        <taxon>Dendrobium</taxon>
    </lineage>
</organism>
<dbReference type="PROSITE" id="PS00973">
    <property type="entry name" value="USP_2"/>
    <property type="match status" value="1"/>
</dbReference>
<dbReference type="InterPro" id="IPR018200">
    <property type="entry name" value="USP_CS"/>
</dbReference>
<comment type="caution">
    <text evidence="5">The sequence shown here is derived from an EMBL/GenBank/DDBJ whole genome shotgun (WGS) entry which is preliminary data.</text>
</comment>
<dbReference type="EMBL" id="JAGFBR010000018">
    <property type="protein sequence ID" value="KAH0450027.1"/>
    <property type="molecule type" value="Genomic_DNA"/>
</dbReference>
<dbReference type="Gene3D" id="3.90.70.10">
    <property type="entry name" value="Cysteine proteinases"/>
    <property type="match status" value="1"/>
</dbReference>
<dbReference type="InterPro" id="IPR001394">
    <property type="entry name" value="Peptidase_C19_UCH"/>
</dbReference>
<dbReference type="CDD" id="cd02661">
    <property type="entry name" value="Peptidase_C19E"/>
    <property type="match status" value="1"/>
</dbReference>
<dbReference type="GO" id="GO:0006508">
    <property type="term" value="P:proteolysis"/>
    <property type="evidence" value="ECO:0007669"/>
    <property type="project" value="UniProtKB-KW"/>
</dbReference>
<feature type="compositionally biased region" description="Polar residues" evidence="3">
    <location>
        <begin position="487"/>
        <end position="507"/>
    </location>
</feature>
<dbReference type="GO" id="GO:0004843">
    <property type="term" value="F:cysteine-type deubiquitinase activity"/>
    <property type="evidence" value="ECO:0007669"/>
    <property type="project" value="UniProtKB-UniRule"/>
</dbReference>
<keyword evidence="2" id="KW-0645">Protease</keyword>
<dbReference type="FunFam" id="3.90.70.10:FF:000078">
    <property type="entry name" value="Ubiquitin carboxyl-terminal hydrolase 23"/>
    <property type="match status" value="1"/>
</dbReference>
<feature type="domain" description="USP" evidence="4">
    <location>
        <begin position="104"/>
        <end position="412"/>
    </location>
</feature>
<dbReference type="EC" id="3.4.19.12" evidence="2"/>
<protein>
    <recommendedName>
        <fullName evidence="2">Ubiquitin carboxyl-terminal hydrolase</fullName>
        <ecNumber evidence="2">3.4.19.12</ecNumber>
    </recommendedName>
</protein>
<accession>A0AAV7G1I2</accession>
<comment type="function">
    <text evidence="2">Recognizes and hydrolyzes the peptide bond at the C-terminal Gly of ubiquitin. Involved in the processing of poly-ubiquitin precursors as well as that of ubiquitinated proteins.</text>
</comment>
<sequence length="900" mass="100803">MAAAAEEKAVAAMSAAGQPLFSRRIEFHPARRPYSGVPISSGDFRLEILNPGSADERREASGGGTGPSAAETAAHGKRSTGGEFHEHGLDPELSFRISFQRIGAGLENLGNTCYLNSVLQCLTYTEPFAAYLQSGKHKSTCRAAGFCAMCALQNHVMDALQSTGKILRPFHLVRNLRCIQNSISRSFRNSRQEDAHEYMVNLLESMHKCCLPSGVQSESPSAYEKSLVHKIFGGQLRSQVKCMQCSYCSNKFDPFLDLSLEIVRVDSLRKAFAHFTDIEQLDGGERQYQCQRCKEKVQALKQLTIHKAPYVLAIHLKRFGSSIHGQKINKKVEFEPTLDVKPFVSGLHEGELKYTLYGVLVHAGWSTHSGHYFCYVRTSAGLWYSLDDNHVSQVSEKTVLSREAYMLFYVRNRTSTVKRSVEDKLNANISANSIGNKEAPLGERKLDTKVYSSTTARHDAIIHDPLASVNDSRQHLKNQEPLDQKNGHTTIEGSCLQSNDDVSSNGFHKTVLPMNKTELPISVKSQLPSFDTKRGNANQNPLDNATQQKMETSCAPSGNDDKRPLSPSNVMNGPMKEATNAELMDHLVNDPDIKRCSINLKGQNGREKFLNLLEAKSVESLKLNTTNSSAQGETSTVKEMDDLLDGSHQVMSKKRKIPFIAEGSYFGRKQLFFRSLRLCKTKKKKTRKQHQNFRNKIKRRLVDTCTDSQGASTSETFRTVSVDSMGCFEKDLPSTLKKKFKREEFVKSGKDCSQMIDKEVHSSSITCDKPGTSKQHSKSSGCIEGKQNVKIKNDEDESILQNCSVSLLKASLREAPVAGWDAENLLTPQITVLEDRPKRHIGYLLDEWDEEYDRGKRKKLKSRQWFDGPNPFQKTADLKTQQRMMKVGQTSCFGKEPLRI</sequence>
<feature type="region of interest" description="Disordered" evidence="3">
    <location>
        <begin position="53"/>
        <end position="85"/>
    </location>
</feature>
<evidence type="ECO:0000313" key="5">
    <source>
        <dbReference type="EMBL" id="KAH0450027.1"/>
    </source>
</evidence>
<feature type="region of interest" description="Disordered" evidence="3">
    <location>
        <begin position="528"/>
        <end position="573"/>
    </location>
</feature>
<gene>
    <name evidence="5" type="ORF">IEQ34_020719</name>
</gene>
<feature type="compositionally biased region" description="Polar residues" evidence="3">
    <location>
        <begin position="528"/>
        <end position="556"/>
    </location>
</feature>
<dbReference type="PANTHER" id="PTHR24006:SF663">
    <property type="entry name" value="UBIQUITIN CARBOXYL-TERMINAL HYDROLASE 23"/>
    <property type="match status" value="1"/>
</dbReference>
<feature type="compositionally biased region" description="Polar residues" evidence="3">
    <location>
        <begin position="763"/>
        <end position="780"/>
    </location>
</feature>
<dbReference type="GO" id="GO:0005634">
    <property type="term" value="C:nucleus"/>
    <property type="evidence" value="ECO:0007669"/>
    <property type="project" value="TreeGrafter"/>
</dbReference>
<evidence type="ECO:0000256" key="1">
    <source>
        <dbReference type="ARBA" id="ARBA00009085"/>
    </source>
</evidence>
<proteinExistence type="inferred from homology"/>
<dbReference type="PROSITE" id="PS50235">
    <property type="entry name" value="USP_3"/>
    <property type="match status" value="1"/>
</dbReference>
<dbReference type="Pfam" id="PF00443">
    <property type="entry name" value="UCH"/>
    <property type="match status" value="1"/>
</dbReference>
<name>A0AAV7G1I2_DENCH</name>
<dbReference type="GO" id="GO:0005829">
    <property type="term" value="C:cytosol"/>
    <property type="evidence" value="ECO:0007669"/>
    <property type="project" value="TreeGrafter"/>
</dbReference>
<dbReference type="PROSITE" id="PS00972">
    <property type="entry name" value="USP_1"/>
    <property type="match status" value="1"/>
</dbReference>
<comment type="similarity">
    <text evidence="1 2">Belongs to the peptidase C19 family.</text>
</comment>
<keyword evidence="2" id="KW-0833">Ubl conjugation pathway</keyword>
<feature type="region of interest" description="Disordered" evidence="3">
    <location>
        <begin position="479"/>
        <end position="508"/>
    </location>
</feature>
<evidence type="ECO:0000259" key="4">
    <source>
        <dbReference type="PROSITE" id="PS50235"/>
    </source>
</evidence>
<evidence type="ECO:0000256" key="3">
    <source>
        <dbReference type="SAM" id="MobiDB-lite"/>
    </source>
</evidence>
<dbReference type="GO" id="GO:0016579">
    <property type="term" value="P:protein deubiquitination"/>
    <property type="evidence" value="ECO:0007669"/>
    <property type="project" value="InterPro"/>
</dbReference>
<dbReference type="PANTHER" id="PTHR24006">
    <property type="entry name" value="UBIQUITIN CARBOXYL-TERMINAL HYDROLASE"/>
    <property type="match status" value="1"/>
</dbReference>
<dbReference type="Proteomes" id="UP000775213">
    <property type="component" value="Unassembled WGS sequence"/>
</dbReference>
<dbReference type="SUPFAM" id="SSF54001">
    <property type="entry name" value="Cysteine proteinases"/>
    <property type="match status" value="1"/>
</dbReference>
<dbReference type="InterPro" id="IPR050164">
    <property type="entry name" value="Peptidase_C19"/>
</dbReference>
<evidence type="ECO:0000256" key="2">
    <source>
        <dbReference type="RuleBase" id="RU366025"/>
    </source>
</evidence>
<dbReference type="AlphaFoldDB" id="A0AAV7G1I2"/>
<feature type="region of interest" description="Disordered" evidence="3">
    <location>
        <begin position="763"/>
        <end position="782"/>
    </location>
</feature>
<keyword evidence="2" id="KW-0378">Hydrolase</keyword>
<dbReference type="InterPro" id="IPR038765">
    <property type="entry name" value="Papain-like_cys_pep_sf"/>
</dbReference>
<keyword evidence="2" id="KW-0788">Thiol protease</keyword>
<keyword evidence="6" id="KW-1185">Reference proteome</keyword>
<dbReference type="InterPro" id="IPR028889">
    <property type="entry name" value="USP"/>
</dbReference>
<comment type="catalytic activity">
    <reaction evidence="2">
        <text>Thiol-dependent hydrolysis of ester, thioester, amide, peptide and isopeptide bonds formed by the C-terminal Gly of ubiquitin (a 76-residue protein attached to proteins as an intracellular targeting signal).</text>
        <dbReference type="EC" id="3.4.19.12"/>
    </reaction>
</comment>